<gene>
    <name evidence="2" type="ORF">NDU88_010641</name>
</gene>
<dbReference type="AlphaFoldDB" id="A0AAV7PWB0"/>
<evidence type="ECO:0000313" key="3">
    <source>
        <dbReference type="Proteomes" id="UP001066276"/>
    </source>
</evidence>
<reference evidence="2" key="1">
    <citation type="journal article" date="2022" name="bioRxiv">
        <title>Sequencing and chromosome-scale assembly of the giantPleurodeles waltlgenome.</title>
        <authorList>
            <person name="Brown T."/>
            <person name="Elewa A."/>
            <person name="Iarovenko S."/>
            <person name="Subramanian E."/>
            <person name="Araus A.J."/>
            <person name="Petzold A."/>
            <person name="Susuki M."/>
            <person name="Suzuki K.-i.T."/>
            <person name="Hayashi T."/>
            <person name="Toyoda A."/>
            <person name="Oliveira C."/>
            <person name="Osipova E."/>
            <person name="Leigh N.D."/>
            <person name="Simon A."/>
            <person name="Yun M.H."/>
        </authorList>
    </citation>
    <scope>NUCLEOTIDE SEQUENCE</scope>
    <source>
        <strain evidence="2">20211129_DDA</strain>
        <tissue evidence="2">Liver</tissue>
    </source>
</reference>
<dbReference type="Proteomes" id="UP001066276">
    <property type="component" value="Chromosome 7"/>
</dbReference>
<evidence type="ECO:0000259" key="1">
    <source>
        <dbReference type="Pfam" id="PF17517"/>
    </source>
</evidence>
<evidence type="ECO:0000313" key="2">
    <source>
        <dbReference type="EMBL" id="KAJ1132315.1"/>
    </source>
</evidence>
<proteinExistence type="predicted"/>
<protein>
    <recommendedName>
        <fullName evidence="1">IgGFc-binding protein N-terminal domain-containing protein</fullName>
    </recommendedName>
</protein>
<dbReference type="PANTHER" id="PTHR46534">
    <property type="entry name" value="IGGFC_BINDING DOMAIN-CONTAINING PROTEIN"/>
    <property type="match status" value="1"/>
</dbReference>
<feature type="domain" description="IgGFc-binding protein N-terminal" evidence="1">
    <location>
        <begin position="131"/>
        <end position="421"/>
    </location>
</feature>
<dbReference type="PANTHER" id="PTHR46534:SF2">
    <property type="entry name" value="VWFD DOMAIN-CONTAINING PROTEIN"/>
    <property type="match status" value="1"/>
</dbReference>
<name>A0AAV7PWB0_PLEWA</name>
<organism evidence="2 3">
    <name type="scientific">Pleurodeles waltl</name>
    <name type="common">Iberian ribbed newt</name>
    <dbReference type="NCBI Taxonomy" id="8319"/>
    <lineage>
        <taxon>Eukaryota</taxon>
        <taxon>Metazoa</taxon>
        <taxon>Chordata</taxon>
        <taxon>Craniata</taxon>
        <taxon>Vertebrata</taxon>
        <taxon>Euteleostomi</taxon>
        <taxon>Amphibia</taxon>
        <taxon>Batrachia</taxon>
        <taxon>Caudata</taxon>
        <taxon>Salamandroidea</taxon>
        <taxon>Salamandridae</taxon>
        <taxon>Pleurodelinae</taxon>
        <taxon>Pleurodeles</taxon>
    </lineage>
</organism>
<keyword evidence="3" id="KW-1185">Reference proteome</keyword>
<accession>A0AAV7PWB0</accession>
<sequence length="436" mass="48381">MESRLKCANVQQLLANNHGFILSLLGSSLAAQLGQEFITAFMQNGEDAASDVILSLVITAYEEPTTVSISIPQTKAKEYLFNRKESKWIRIPSSTEMTGSGVFAASTITVRSDTPISVISQSRRLHSSGRAVVYPVAALGTEYYAITPYEEPQEPFKEFAIINHDQANTVDVYLKGRVLFHGQSYMAGDKLQVQMAPLEALQLQSADDLSGTRIVSEIPVAVLTGNKCSWLHSLCDLVYEQLMPVKSWGTEFFVPPLPFQSRYDVAYVVASQETTVSYTSGSTKMKREMLAGEALRIRVRFSHPLFITASAGIQVMFHCTGGLTQYKQYDQFLIGIPDTSQFCTSYSIYGSTKFINTALIVIKTSGIQGLRFDGRPIKAVQWYQFPDTNYSWGSYKYTLGQRAGSHRVTHPNLRFELLSFGIADQDGYGAQAICVM</sequence>
<dbReference type="Pfam" id="PF17517">
    <property type="entry name" value="IgGFc_binding"/>
    <property type="match status" value="1"/>
</dbReference>
<dbReference type="InterPro" id="IPR035234">
    <property type="entry name" value="IgGFc-bd_N"/>
</dbReference>
<comment type="caution">
    <text evidence="2">The sequence shown here is derived from an EMBL/GenBank/DDBJ whole genome shotgun (WGS) entry which is preliminary data.</text>
</comment>
<dbReference type="EMBL" id="JANPWB010000011">
    <property type="protein sequence ID" value="KAJ1132315.1"/>
    <property type="molecule type" value="Genomic_DNA"/>
</dbReference>